<dbReference type="PANTHER" id="PTHR11527">
    <property type="entry name" value="HEAT-SHOCK PROTEIN 20 FAMILY MEMBER"/>
    <property type="match status" value="1"/>
</dbReference>
<dbReference type="InterPro" id="IPR002068">
    <property type="entry name" value="A-crystallin/Hsp20_dom"/>
</dbReference>
<evidence type="ECO:0000256" key="2">
    <source>
        <dbReference type="RuleBase" id="RU003616"/>
    </source>
</evidence>
<protein>
    <submittedName>
        <fullName evidence="4">Hsp20/alpha crystallin family protein</fullName>
    </submittedName>
</protein>
<dbReference type="CDD" id="cd06464">
    <property type="entry name" value="ACD_sHsps-like"/>
    <property type="match status" value="1"/>
</dbReference>
<proteinExistence type="inferred from homology"/>
<name>A0A2S5GRC1_9BURK</name>
<evidence type="ECO:0000313" key="5">
    <source>
        <dbReference type="Proteomes" id="UP000239990"/>
    </source>
</evidence>
<comment type="similarity">
    <text evidence="1 2">Belongs to the small heat shock protein (HSP20) family.</text>
</comment>
<gene>
    <name evidence="4" type="ORF">C4E15_12675</name>
</gene>
<organism evidence="4 5">
    <name type="scientific">Achromobacter spanius</name>
    <dbReference type="NCBI Taxonomy" id="217203"/>
    <lineage>
        <taxon>Bacteria</taxon>
        <taxon>Pseudomonadati</taxon>
        <taxon>Pseudomonadota</taxon>
        <taxon>Betaproteobacteria</taxon>
        <taxon>Burkholderiales</taxon>
        <taxon>Alcaligenaceae</taxon>
        <taxon>Achromobacter</taxon>
    </lineage>
</organism>
<reference evidence="4 5" key="1">
    <citation type="submission" date="2018-02" db="EMBL/GenBank/DDBJ databases">
        <title>Draft Genome of Achromobacter spanius stain 6.</title>
        <authorList>
            <person name="Gunasekera T.S."/>
            <person name="Radwan O."/>
            <person name="Ruiz O.N."/>
        </authorList>
    </citation>
    <scope>NUCLEOTIDE SEQUENCE [LARGE SCALE GENOMIC DNA]</scope>
    <source>
        <strain evidence="4 5">6</strain>
    </source>
</reference>
<dbReference type="AlphaFoldDB" id="A0A2S5GRC1"/>
<comment type="caution">
    <text evidence="4">The sequence shown here is derived from an EMBL/GenBank/DDBJ whole genome shotgun (WGS) entry which is preliminary data.</text>
</comment>
<accession>A0A2S5GRC1</accession>
<dbReference type="Gene3D" id="2.60.40.790">
    <property type="match status" value="1"/>
</dbReference>
<evidence type="ECO:0000256" key="1">
    <source>
        <dbReference type="PROSITE-ProRule" id="PRU00285"/>
    </source>
</evidence>
<dbReference type="OrthoDB" id="5295562at2"/>
<feature type="domain" description="SHSP" evidence="3">
    <location>
        <begin position="36"/>
        <end position="146"/>
    </location>
</feature>
<evidence type="ECO:0000259" key="3">
    <source>
        <dbReference type="PROSITE" id="PS01031"/>
    </source>
</evidence>
<dbReference type="InterPro" id="IPR031107">
    <property type="entry name" value="Small_HSP"/>
</dbReference>
<evidence type="ECO:0000313" key="4">
    <source>
        <dbReference type="EMBL" id="PPA75650.1"/>
    </source>
</evidence>
<dbReference type="InterPro" id="IPR008978">
    <property type="entry name" value="HSP20-like_chaperone"/>
</dbReference>
<dbReference type="SUPFAM" id="SSF49764">
    <property type="entry name" value="HSP20-like chaperones"/>
    <property type="match status" value="1"/>
</dbReference>
<dbReference type="Pfam" id="PF00011">
    <property type="entry name" value="HSP20"/>
    <property type="match status" value="1"/>
</dbReference>
<dbReference type="Proteomes" id="UP000239990">
    <property type="component" value="Unassembled WGS sequence"/>
</dbReference>
<dbReference type="RefSeq" id="WP_046805876.1">
    <property type="nucleotide sequence ID" value="NZ_PREU01000005.1"/>
</dbReference>
<dbReference type="EMBL" id="PREU01000005">
    <property type="protein sequence ID" value="PPA75650.1"/>
    <property type="molecule type" value="Genomic_DNA"/>
</dbReference>
<dbReference type="PROSITE" id="PS01031">
    <property type="entry name" value="SHSP"/>
    <property type="match status" value="1"/>
</dbReference>
<sequence>MATYPFFDSGISSALDTLQQLDKILRSSTAPSNLRSTARGDFPPVNVGACADSIEVVAFVPGVDPDALEVTMEKGLLTISGERREEEPSGQTTLYARERARGRFSRVVELPADADPENIQARYTDGCLCISIGKRESAKPRLISIQ</sequence>